<dbReference type="Pfam" id="PF05552">
    <property type="entry name" value="MS_channel_1st_1"/>
    <property type="match status" value="1"/>
</dbReference>
<dbReference type="PANTHER" id="PTHR30221:SF20">
    <property type="entry name" value="SMALL-CONDUCTANCE MECHANOSENSITIVE CHANNEL"/>
    <property type="match status" value="1"/>
</dbReference>
<evidence type="ECO:0000313" key="8">
    <source>
        <dbReference type="Proteomes" id="UP000546257"/>
    </source>
</evidence>
<dbReference type="InterPro" id="IPR006685">
    <property type="entry name" value="MscS_channel_2nd"/>
</dbReference>
<keyword evidence="4 5" id="KW-0472">Membrane</keyword>
<dbReference type="SUPFAM" id="SSF50182">
    <property type="entry name" value="Sm-like ribonucleoproteins"/>
    <property type="match status" value="1"/>
</dbReference>
<dbReference type="RefSeq" id="WP_185191942.1">
    <property type="nucleotide sequence ID" value="NZ_JACKXD010000001.1"/>
</dbReference>
<protein>
    <submittedName>
        <fullName evidence="7">Mechanosensitive ion channel</fullName>
    </submittedName>
</protein>
<feature type="transmembrane region" description="Helical" evidence="5">
    <location>
        <begin position="138"/>
        <end position="156"/>
    </location>
</feature>
<dbReference type="PANTHER" id="PTHR30221">
    <property type="entry name" value="SMALL-CONDUCTANCE MECHANOSENSITIVE CHANNEL"/>
    <property type="match status" value="1"/>
</dbReference>
<reference evidence="7 8" key="1">
    <citation type="submission" date="2020-08" db="EMBL/GenBank/DDBJ databases">
        <authorList>
            <person name="Seo M.-J."/>
        </authorList>
    </citation>
    <scope>NUCLEOTIDE SEQUENCE [LARGE SCALE GENOMIC DNA]</scope>
    <source>
        <strain evidence="7 8">MBLA0160</strain>
    </source>
</reference>
<gene>
    <name evidence="7" type="ORF">H5V44_04705</name>
</gene>
<feature type="transmembrane region" description="Helical" evidence="5">
    <location>
        <begin position="177"/>
        <end position="195"/>
    </location>
</feature>
<accession>A0A7J9SF95</accession>
<proteinExistence type="predicted"/>
<dbReference type="InterPro" id="IPR008910">
    <property type="entry name" value="MSC_TM_helix"/>
</dbReference>
<dbReference type="AlphaFoldDB" id="A0A7J9SF95"/>
<feature type="transmembrane region" description="Helical" evidence="5">
    <location>
        <begin position="48"/>
        <end position="69"/>
    </location>
</feature>
<keyword evidence="3 5" id="KW-1133">Transmembrane helix</keyword>
<dbReference type="Pfam" id="PF00924">
    <property type="entry name" value="MS_channel_2nd"/>
    <property type="match status" value="1"/>
</dbReference>
<evidence type="ECO:0000256" key="5">
    <source>
        <dbReference type="SAM" id="Phobius"/>
    </source>
</evidence>
<feature type="transmembrane region" description="Helical" evidence="5">
    <location>
        <begin position="109"/>
        <end position="132"/>
    </location>
</feature>
<evidence type="ECO:0000256" key="1">
    <source>
        <dbReference type="ARBA" id="ARBA00004370"/>
    </source>
</evidence>
<dbReference type="InterPro" id="IPR045275">
    <property type="entry name" value="MscS_archaea/bacteria_type"/>
</dbReference>
<evidence type="ECO:0000259" key="6">
    <source>
        <dbReference type="Pfam" id="PF00924"/>
    </source>
</evidence>
<feature type="domain" description="Mechanosensitive ion channel MscS" evidence="6">
    <location>
        <begin position="226"/>
        <end position="286"/>
    </location>
</feature>
<dbReference type="GO" id="GO:0016020">
    <property type="term" value="C:membrane"/>
    <property type="evidence" value="ECO:0007669"/>
    <property type="project" value="UniProtKB-SubCell"/>
</dbReference>
<sequence>MTGTVAAAGSHGTAVGVADSIDPGLRSGRVGQIDTGPLADLFDAVPRAVWLGAIVAVAGVILAVLLGVLTRRLLVRFGVPDAVEGTAFERTAREFGSSTVDVLGSLVRLFVLGVTFLGILAVGDVTVASGFWGRTVQFLPQLFFALVILIVGVVVGDKLQIVISERLTGIKLPEIGVFPRLAKFTVFYVAVLIALSQLGVATLALVVLLAGYILAIVFLGGLALSDLLKSAAAGSYLLLEQPYAIGDEIEIGNHRGIVQEVTLFVTHIERDGEEFVVPNSAVFETGVIRIRE</sequence>
<comment type="caution">
    <text evidence="7">The sequence shown here is derived from an EMBL/GenBank/DDBJ whole genome shotgun (WGS) entry which is preliminary data.</text>
</comment>
<comment type="subcellular location">
    <subcellularLocation>
        <location evidence="1">Membrane</location>
    </subcellularLocation>
</comment>
<evidence type="ECO:0000256" key="4">
    <source>
        <dbReference type="ARBA" id="ARBA00023136"/>
    </source>
</evidence>
<dbReference type="Gene3D" id="2.30.30.60">
    <property type="match status" value="1"/>
</dbReference>
<evidence type="ECO:0000256" key="3">
    <source>
        <dbReference type="ARBA" id="ARBA00022989"/>
    </source>
</evidence>
<name>A0A7J9SF95_9EURY</name>
<evidence type="ECO:0000256" key="2">
    <source>
        <dbReference type="ARBA" id="ARBA00022692"/>
    </source>
</evidence>
<organism evidence="7 8">
    <name type="scientific">Halobellus ruber</name>
    <dbReference type="NCBI Taxonomy" id="2761102"/>
    <lineage>
        <taxon>Archaea</taxon>
        <taxon>Methanobacteriati</taxon>
        <taxon>Methanobacteriota</taxon>
        <taxon>Stenosarchaea group</taxon>
        <taxon>Halobacteria</taxon>
        <taxon>Halobacteriales</taxon>
        <taxon>Haloferacaceae</taxon>
        <taxon>Halobellus</taxon>
    </lineage>
</organism>
<dbReference type="Proteomes" id="UP000546257">
    <property type="component" value="Unassembled WGS sequence"/>
</dbReference>
<dbReference type="InterPro" id="IPR010920">
    <property type="entry name" value="LSM_dom_sf"/>
</dbReference>
<evidence type="ECO:0000313" key="7">
    <source>
        <dbReference type="EMBL" id="MBB6645600.1"/>
    </source>
</evidence>
<keyword evidence="8" id="KW-1185">Reference proteome</keyword>
<feature type="transmembrane region" description="Helical" evidence="5">
    <location>
        <begin position="201"/>
        <end position="224"/>
    </location>
</feature>
<keyword evidence="2 5" id="KW-0812">Transmembrane</keyword>
<dbReference type="Gene3D" id="1.10.287.1260">
    <property type="match status" value="1"/>
</dbReference>
<dbReference type="GO" id="GO:0008381">
    <property type="term" value="F:mechanosensitive monoatomic ion channel activity"/>
    <property type="evidence" value="ECO:0007669"/>
    <property type="project" value="InterPro"/>
</dbReference>
<dbReference type="InterPro" id="IPR023408">
    <property type="entry name" value="MscS_beta-dom_sf"/>
</dbReference>
<dbReference type="EMBL" id="JACKXD010000001">
    <property type="protein sequence ID" value="MBB6645600.1"/>
    <property type="molecule type" value="Genomic_DNA"/>
</dbReference>